<proteinExistence type="predicted"/>
<reference evidence="1 2" key="1">
    <citation type="submission" date="2018-08" db="EMBL/GenBank/DDBJ databases">
        <title>A genome reference for cultivated species of the human gut microbiota.</title>
        <authorList>
            <person name="Zou Y."/>
            <person name="Xue W."/>
            <person name="Luo G."/>
        </authorList>
    </citation>
    <scope>NUCLEOTIDE SEQUENCE [LARGE SCALE GENOMIC DNA]</scope>
    <source>
        <strain evidence="1 2">AF31-28B-AC</strain>
    </source>
</reference>
<gene>
    <name evidence="1" type="ORF">DWZ34_06700</name>
</gene>
<dbReference type="Proteomes" id="UP000285109">
    <property type="component" value="Unassembled WGS sequence"/>
</dbReference>
<organism evidence="1 2">
    <name type="scientific">Phocaeicola plebeius</name>
    <dbReference type="NCBI Taxonomy" id="310297"/>
    <lineage>
        <taxon>Bacteria</taxon>
        <taxon>Pseudomonadati</taxon>
        <taxon>Bacteroidota</taxon>
        <taxon>Bacteroidia</taxon>
        <taxon>Bacteroidales</taxon>
        <taxon>Bacteroidaceae</taxon>
        <taxon>Phocaeicola</taxon>
    </lineage>
</organism>
<comment type="caution">
    <text evidence="1">The sequence shown here is derived from an EMBL/GenBank/DDBJ whole genome shotgun (WGS) entry which is preliminary data.</text>
</comment>
<evidence type="ECO:0000313" key="1">
    <source>
        <dbReference type="EMBL" id="RHM97982.1"/>
    </source>
</evidence>
<name>A0A415T9J3_9BACT</name>
<dbReference type="EMBL" id="QRQK01000010">
    <property type="protein sequence ID" value="RHM97982.1"/>
    <property type="molecule type" value="Genomic_DNA"/>
</dbReference>
<dbReference type="AlphaFoldDB" id="A0A415T9J3"/>
<accession>A0A415T9J3</accession>
<sequence length="105" mass="12431">MIYKALYDKLKACSIDNNSDNDIVLRLNTQYTTLFECLNRTYFHSHKVCESKQKLHDICDSIIEVIRKVESGNRSSAFDQLYEFYFGKDNRIRLNIYDIKAETSF</sequence>
<evidence type="ECO:0000313" key="2">
    <source>
        <dbReference type="Proteomes" id="UP000285109"/>
    </source>
</evidence>
<protein>
    <submittedName>
        <fullName evidence="1">Uncharacterized protein</fullName>
    </submittedName>
</protein>